<evidence type="ECO:0000256" key="1">
    <source>
        <dbReference type="ARBA" id="ARBA00022491"/>
    </source>
</evidence>
<dbReference type="CDD" id="cd01282">
    <property type="entry name" value="HTH_MerR-like_sg3"/>
    <property type="match status" value="1"/>
</dbReference>
<dbReference type="Pfam" id="PF13411">
    <property type="entry name" value="MerR_1"/>
    <property type="match status" value="1"/>
</dbReference>
<keyword evidence="2" id="KW-0805">Transcription regulation</keyword>
<gene>
    <name evidence="7" type="ORF">Srubr_00460</name>
</gene>
<feature type="region of interest" description="Disordered" evidence="5">
    <location>
        <begin position="114"/>
        <end position="155"/>
    </location>
</feature>
<dbReference type="PROSITE" id="PS00552">
    <property type="entry name" value="HTH_MERR_1"/>
    <property type="match status" value="1"/>
</dbReference>
<proteinExistence type="predicted"/>
<evidence type="ECO:0000256" key="5">
    <source>
        <dbReference type="SAM" id="MobiDB-lite"/>
    </source>
</evidence>
<dbReference type="PANTHER" id="PTHR30204:SF69">
    <property type="entry name" value="MERR-FAMILY TRANSCRIPTIONAL REGULATOR"/>
    <property type="match status" value="1"/>
</dbReference>
<dbReference type="EMBL" id="BNEA01000001">
    <property type="protein sequence ID" value="GHI50200.1"/>
    <property type="molecule type" value="Genomic_DNA"/>
</dbReference>
<accession>A0ABQ3R2X9</accession>
<dbReference type="PROSITE" id="PS50937">
    <property type="entry name" value="HTH_MERR_2"/>
    <property type="match status" value="1"/>
</dbReference>
<evidence type="ECO:0000256" key="3">
    <source>
        <dbReference type="ARBA" id="ARBA00023125"/>
    </source>
</evidence>
<dbReference type="InterPro" id="IPR000551">
    <property type="entry name" value="MerR-type_HTH_dom"/>
</dbReference>
<name>A0ABQ3R2X9_STRRR</name>
<keyword evidence="3" id="KW-0238">DNA-binding</keyword>
<dbReference type="InterPro" id="IPR009061">
    <property type="entry name" value="DNA-bd_dom_put_sf"/>
</dbReference>
<feature type="domain" description="HTH merR-type" evidence="6">
    <location>
        <begin position="1"/>
        <end position="68"/>
    </location>
</feature>
<evidence type="ECO:0000256" key="4">
    <source>
        <dbReference type="ARBA" id="ARBA00023163"/>
    </source>
</evidence>
<organism evidence="7 8">
    <name type="scientific">Streptomyces rubradiris</name>
    <name type="common">Streptomyces achromogenes subsp. rubradiris</name>
    <dbReference type="NCBI Taxonomy" id="285531"/>
    <lineage>
        <taxon>Bacteria</taxon>
        <taxon>Bacillati</taxon>
        <taxon>Actinomycetota</taxon>
        <taxon>Actinomycetes</taxon>
        <taxon>Kitasatosporales</taxon>
        <taxon>Streptomycetaceae</taxon>
        <taxon>Streptomyces</taxon>
    </lineage>
</organism>
<evidence type="ECO:0000313" key="8">
    <source>
        <dbReference type="Proteomes" id="UP000646738"/>
    </source>
</evidence>
<dbReference type="PRINTS" id="PR00040">
    <property type="entry name" value="HTHMERR"/>
</dbReference>
<keyword evidence="4" id="KW-0804">Transcription</keyword>
<dbReference type="PANTHER" id="PTHR30204">
    <property type="entry name" value="REDOX-CYCLING DRUG-SENSING TRANSCRIPTIONAL ACTIVATOR SOXR"/>
    <property type="match status" value="1"/>
</dbReference>
<dbReference type="SUPFAM" id="SSF46955">
    <property type="entry name" value="Putative DNA-binding domain"/>
    <property type="match status" value="1"/>
</dbReference>
<reference evidence="8" key="1">
    <citation type="submission" date="2023-07" db="EMBL/GenBank/DDBJ databases">
        <title>Whole genome shotgun sequence of Streptomyces achromogenes subsp. rubradiris NBRC 14000.</title>
        <authorList>
            <person name="Komaki H."/>
            <person name="Tamura T."/>
        </authorList>
    </citation>
    <scope>NUCLEOTIDE SEQUENCE [LARGE SCALE GENOMIC DNA]</scope>
    <source>
        <strain evidence="8">NBRC 14000</strain>
    </source>
</reference>
<evidence type="ECO:0000313" key="7">
    <source>
        <dbReference type="EMBL" id="GHI50200.1"/>
    </source>
</evidence>
<keyword evidence="8" id="KW-1185">Reference proteome</keyword>
<dbReference type="Gene3D" id="1.10.1660.10">
    <property type="match status" value="1"/>
</dbReference>
<evidence type="ECO:0000259" key="6">
    <source>
        <dbReference type="PROSITE" id="PS50937"/>
    </source>
</evidence>
<keyword evidence="1" id="KW-0678">Repressor</keyword>
<evidence type="ECO:0000256" key="2">
    <source>
        <dbReference type="ARBA" id="ARBA00023015"/>
    </source>
</evidence>
<dbReference type="Proteomes" id="UP000646738">
    <property type="component" value="Unassembled WGS sequence"/>
</dbReference>
<comment type="caution">
    <text evidence="7">The sequence shown here is derived from an EMBL/GenBank/DDBJ whole genome shotgun (WGS) entry which is preliminary data.</text>
</comment>
<dbReference type="InterPro" id="IPR047057">
    <property type="entry name" value="MerR_fam"/>
</dbReference>
<protein>
    <recommendedName>
        <fullName evidence="6">HTH merR-type domain-containing protein</fullName>
    </recommendedName>
</protein>
<dbReference type="SMART" id="SM00422">
    <property type="entry name" value="HTH_MERR"/>
    <property type="match status" value="1"/>
</dbReference>
<sequence>MRIGDLAHRTGVSRRLLRYYEEQGLLRPTRLDNGYRDYAEADVATVNHIRLMLAAGLSTSVIAKVVHCVRDKDELRVPSGCPTFIAELRRERARMTETIVRLEDSRRILDRVLDTVPRDGADSSPGTAQPGARLHRPGGRPADAGRGDHRVRPSLSRLVVVDELGQLKESKAP</sequence>